<dbReference type="InterPro" id="IPR016035">
    <property type="entry name" value="Acyl_Trfase/lysoPLipase"/>
</dbReference>
<proteinExistence type="predicted"/>
<dbReference type="PANTHER" id="PTHR42681">
    <property type="entry name" value="MALONYL-COA-ACYL CARRIER PROTEIN TRANSACYLASE, MITOCHONDRIAL"/>
    <property type="match status" value="1"/>
</dbReference>
<dbReference type="GO" id="GO:0005829">
    <property type="term" value="C:cytosol"/>
    <property type="evidence" value="ECO:0007669"/>
    <property type="project" value="TreeGrafter"/>
</dbReference>
<feature type="domain" description="Malonyl-CoA:ACP transacylase (MAT)" evidence="5">
    <location>
        <begin position="5"/>
        <end position="311"/>
    </location>
</feature>
<dbReference type="Proteomes" id="UP000251995">
    <property type="component" value="Chromosome"/>
</dbReference>
<evidence type="ECO:0000259" key="5">
    <source>
        <dbReference type="SMART" id="SM00827"/>
    </source>
</evidence>
<keyword evidence="3 6" id="KW-0012">Acyltransferase</keyword>
<dbReference type="OrthoDB" id="3248271at2"/>
<comment type="catalytic activity">
    <reaction evidence="4">
        <text>holo-[ACP] + malonyl-CoA = malonyl-[ACP] + CoA</text>
        <dbReference type="Rhea" id="RHEA:41792"/>
        <dbReference type="Rhea" id="RHEA-COMP:9623"/>
        <dbReference type="Rhea" id="RHEA-COMP:9685"/>
        <dbReference type="ChEBI" id="CHEBI:57287"/>
        <dbReference type="ChEBI" id="CHEBI:57384"/>
        <dbReference type="ChEBI" id="CHEBI:64479"/>
        <dbReference type="ChEBI" id="CHEBI:78449"/>
        <dbReference type="EC" id="2.3.1.39"/>
    </reaction>
</comment>
<dbReference type="GO" id="GO:0006633">
    <property type="term" value="P:fatty acid biosynthetic process"/>
    <property type="evidence" value="ECO:0007669"/>
    <property type="project" value="TreeGrafter"/>
</dbReference>
<evidence type="ECO:0000256" key="2">
    <source>
        <dbReference type="ARBA" id="ARBA00022679"/>
    </source>
</evidence>
<dbReference type="KEGG" id="acij:JS278_01836"/>
<dbReference type="Pfam" id="PF00698">
    <property type="entry name" value="Acyl_transf_1"/>
    <property type="match status" value="1"/>
</dbReference>
<evidence type="ECO:0000256" key="3">
    <source>
        <dbReference type="ARBA" id="ARBA00023315"/>
    </source>
</evidence>
<dbReference type="InterPro" id="IPR014043">
    <property type="entry name" value="Acyl_transferase_dom"/>
</dbReference>
<dbReference type="SUPFAM" id="SSF55048">
    <property type="entry name" value="Probable ACP-binding domain of malonyl-CoA ACP transacylase"/>
    <property type="match status" value="1"/>
</dbReference>
<dbReference type="Gene3D" id="3.40.366.10">
    <property type="entry name" value="Malonyl-Coenzyme A Acyl Carrier Protein, domain 2"/>
    <property type="match status" value="1"/>
</dbReference>
<dbReference type="EMBL" id="CP025198">
    <property type="protein sequence ID" value="AXE38995.1"/>
    <property type="molecule type" value="Genomic_DNA"/>
</dbReference>
<dbReference type="SUPFAM" id="SSF52151">
    <property type="entry name" value="FabD/lysophospholipase-like"/>
    <property type="match status" value="1"/>
</dbReference>
<sequence length="311" mass="31940">MLAIVAPGQGAQKPGFLSAWMEDSTFAAHLQWLSAVADIDLVAHGTVSDEATIKDTSIAQPLLVASALATGWSVAPDLFSRADVLAGHSVGEIAAGAGAGAFSPEAAMVLVRERGRAMAQAAAVTETSMTAVIGGKPEEVVAAIGAAGLTPANYNGKGQIVAAGTVAQLAAFAENPPARTRLFPLTVAGAFHTVHMEPAVDHLREVAAAMPTSRPSVALLSNRDGAIVGDGRAFADRLVAQVAHPVRWDLCMETMAARGVTGIMELAPAGTLTGIAKRNLKGVELFNLDTPDQLDEARAFVEAHSPQTAEA</sequence>
<gene>
    <name evidence="6" type="primary">fabD</name>
    <name evidence="6" type="ORF">JS278_01836</name>
</gene>
<dbReference type="InterPro" id="IPR016036">
    <property type="entry name" value="Malonyl_transacylase_ACP-bd"/>
</dbReference>
<reference evidence="6 7" key="1">
    <citation type="submission" date="2017-12" db="EMBL/GenBank/DDBJ databases">
        <title>The whole genome sequence of the Acidipropionibacterium virtanenii sp. nov. type strain JS278.</title>
        <authorList>
            <person name="Laine P."/>
            <person name="Deptula P."/>
            <person name="Varmanen P."/>
            <person name="Auvinen P."/>
        </authorList>
    </citation>
    <scope>NUCLEOTIDE SEQUENCE [LARGE SCALE GENOMIC DNA]</scope>
    <source>
        <strain evidence="6 7">JS278</strain>
    </source>
</reference>
<protein>
    <recommendedName>
        <fullName evidence="1">[acyl-carrier-protein] S-malonyltransferase</fullName>
        <ecNumber evidence="1">2.3.1.39</ecNumber>
    </recommendedName>
</protein>
<dbReference type="EC" id="2.3.1.39" evidence="1"/>
<dbReference type="PANTHER" id="PTHR42681:SF1">
    <property type="entry name" value="MALONYL-COA-ACYL CARRIER PROTEIN TRANSACYLASE, MITOCHONDRIAL"/>
    <property type="match status" value="1"/>
</dbReference>
<accession>A0A344UUP7</accession>
<dbReference type="GO" id="GO:0004314">
    <property type="term" value="F:[acyl-carrier-protein] S-malonyltransferase activity"/>
    <property type="evidence" value="ECO:0007669"/>
    <property type="project" value="UniProtKB-EC"/>
</dbReference>
<organism evidence="6 7">
    <name type="scientific">Acidipropionibacterium virtanenii</name>
    <dbReference type="NCBI Taxonomy" id="2057246"/>
    <lineage>
        <taxon>Bacteria</taxon>
        <taxon>Bacillati</taxon>
        <taxon>Actinomycetota</taxon>
        <taxon>Actinomycetes</taxon>
        <taxon>Propionibacteriales</taxon>
        <taxon>Propionibacteriaceae</taxon>
        <taxon>Acidipropionibacterium</taxon>
    </lineage>
</organism>
<evidence type="ECO:0000256" key="1">
    <source>
        <dbReference type="ARBA" id="ARBA00013258"/>
    </source>
</evidence>
<dbReference type="Gene3D" id="3.30.70.250">
    <property type="entry name" value="Malonyl-CoA ACP transacylase, ACP-binding"/>
    <property type="match status" value="1"/>
</dbReference>
<dbReference type="InterPro" id="IPR050858">
    <property type="entry name" value="Mal-CoA-ACP_Trans/PKS_FabD"/>
</dbReference>
<evidence type="ECO:0000313" key="7">
    <source>
        <dbReference type="Proteomes" id="UP000251995"/>
    </source>
</evidence>
<keyword evidence="2 6" id="KW-0808">Transferase</keyword>
<evidence type="ECO:0000256" key="4">
    <source>
        <dbReference type="ARBA" id="ARBA00048462"/>
    </source>
</evidence>
<name>A0A344UUP7_9ACTN</name>
<keyword evidence="7" id="KW-1185">Reference proteome</keyword>
<evidence type="ECO:0000313" key="6">
    <source>
        <dbReference type="EMBL" id="AXE38995.1"/>
    </source>
</evidence>
<dbReference type="InterPro" id="IPR001227">
    <property type="entry name" value="Ac_transferase_dom_sf"/>
</dbReference>
<dbReference type="AlphaFoldDB" id="A0A344UUP7"/>
<dbReference type="SMART" id="SM00827">
    <property type="entry name" value="PKS_AT"/>
    <property type="match status" value="1"/>
</dbReference>